<gene>
    <name evidence="1" type="ORF">ACFO0J_09995</name>
</gene>
<reference evidence="2" key="1">
    <citation type="journal article" date="2019" name="Int. J. Syst. Evol. Microbiol.">
        <title>The Global Catalogue of Microorganisms (GCM) 10K type strain sequencing project: providing services to taxonomists for standard genome sequencing and annotation.</title>
        <authorList>
            <consortium name="The Broad Institute Genomics Platform"/>
            <consortium name="The Broad Institute Genome Sequencing Center for Infectious Disease"/>
            <person name="Wu L."/>
            <person name="Ma J."/>
        </authorList>
    </citation>
    <scope>NUCLEOTIDE SEQUENCE [LARGE SCALE GENOMIC DNA]</scope>
    <source>
        <strain evidence="2">CGMCC 1.19029</strain>
    </source>
</reference>
<name>A0ABV8RYA1_9BURK</name>
<sequence>MSAILVTIGIIHEACRARGSPDPAAWFSGPIGLVSTTRTSRETARLDTPPGLR</sequence>
<dbReference type="Proteomes" id="UP001595756">
    <property type="component" value="Unassembled WGS sequence"/>
</dbReference>
<dbReference type="RefSeq" id="WP_376812918.1">
    <property type="nucleotide sequence ID" value="NZ_JBHSDY010000005.1"/>
</dbReference>
<evidence type="ECO:0000313" key="1">
    <source>
        <dbReference type="EMBL" id="MFC4298371.1"/>
    </source>
</evidence>
<proteinExistence type="predicted"/>
<evidence type="ECO:0000313" key="2">
    <source>
        <dbReference type="Proteomes" id="UP001595756"/>
    </source>
</evidence>
<protein>
    <submittedName>
        <fullName evidence="1">Uncharacterized protein</fullName>
    </submittedName>
</protein>
<dbReference type="EMBL" id="JBHSDY010000005">
    <property type="protein sequence ID" value="MFC4298371.1"/>
    <property type="molecule type" value="Genomic_DNA"/>
</dbReference>
<accession>A0ABV8RYA1</accession>
<keyword evidence="2" id="KW-1185">Reference proteome</keyword>
<comment type="caution">
    <text evidence="1">The sequence shown here is derived from an EMBL/GenBank/DDBJ whole genome shotgun (WGS) entry which is preliminary data.</text>
</comment>
<organism evidence="1 2">
    <name type="scientific">Castellaniella hirudinis</name>
    <dbReference type="NCBI Taxonomy" id="1144617"/>
    <lineage>
        <taxon>Bacteria</taxon>
        <taxon>Pseudomonadati</taxon>
        <taxon>Pseudomonadota</taxon>
        <taxon>Betaproteobacteria</taxon>
        <taxon>Burkholderiales</taxon>
        <taxon>Alcaligenaceae</taxon>
        <taxon>Castellaniella</taxon>
    </lineage>
</organism>